<accession>A0A8S1D3Y9</accession>
<feature type="domain" description="C2H2-type" evidence="14">
    <location>
        <begin position="1406"/>
        <end position="1433"/>
    </location>
</feature>
<dbReference type="Pfam" id="PF00096">
    <property type="entry name" value="zf-C2H2"/>
    <property type="match status" value="11"/>
</dbReference>
<evidence type="ECO:0000313" key="17">
    <source>
        <dbReference type="Proteomes" id="UP000494165"/>
    </source>
</evidence>
<dbReference type="PANTHER" id="PTHR24379:SF121">
    <property type="entry name" value="C2H2-TYPE DOMAIN-CONTAINING PROTEIN"/>
    <property type="match status" value="1"/>
</dbReference>
<feature type="domain" description="C2H2-type" evidence="14">
    <location>
        <begin position="316"/>
        <end position="344"/>
    </location>
</feature>
<dbReference type="FunFam" id="3.30.160.60:FF:000145">
    <property type="entry name" value="Zinc finger protein 574"/>
    <property type="match status" value="1"/>
</dbReference>
<dbReference type="FunFam" id="3.30.160.60:FF:000446">
    <property type="entry name" value="Zinc finger protein"/>
    <property type="match status" value="1"/>
</dbReference>
<dbReference type="Pfam" id="PF13912">
    <property type="entry name" value="zf-C2H2_6"/>
    <property type="match status" value="2"/>
</dbReference>
<evidence type="ECO:0000256" key="6">
    <source>
        <dbReference type="ARBA" id="ARBA00022833"/>
    </source>
</evidence>
<feature type="domain" description="C2H2-type" evidence="14">
    <location>
        <begin position="430"/>
        <end position="457"/>
    </location>
</feature>
<dbReference type="FunFam" id="3.30.160.60:FF:000097">
    <property type="entry name" value="Zinc finger protein"/>
    <property type="match status" value="1"/>
</dbReference>
<evidence type="ECO:0000256" key="9">
    <source>
        <dbReference type="ARBA" id="ARBA00023163"/>
    </source>
</evidence>
<keyword evidence="9" id="KW-0804">Transcription</keyword>
<feature type="domain" description="ZAD" evidence="15">
    <location>
        <begin position="1"/>
        <end position="77"/>
    </location>
</feature>
<feature type="binding site" evidence="12">
    <location>
        <position position="5"/>
    </location>
    <ligand>
        <name>Zn(2+)</name>
        <dbReference type="ChEBI" id="CHEBI:29105"/>
    </ligand>
</feature>
<dbReference type="SMART" id="SM00868">
    <property type="entry name" value="zf-AD"/>
    <property type="match status" value="2"/>
</dbReference>
<sequence length="1523" mass="172279">MCRLCGTDTLNVVRHHIFEGEGQVKKSAQKISECLPLHIAAEDPLPKNICGECSYKLDLMSDFREKAVKTDVMLVSLVEGVKPEIPDDDDDGPDHEIDNDFRSDSPVEQPEQQTEPEVLIKEEEAQQPQQPEKRPGRKAANKRPIQESDMEEEEEEAPAKKRGRKPKEKETAPAASATTSASTNPPKENTGGPLFECSHCHHMTATLGQMRVHVANRHLPRADIPPLNGRRAQCVECERTFGSAKKLADHLARHTGARPFECGLCDRGFSTQGRLDAHMTLHTSVWTHECTECGAAFATKADLTAHERRHTGATPFSCLLCAAAFASRDLLADHNATCHPDESLFTCQHCGKRFGVAAKFREHLRTHAERRHACVYCDAKFATPSRLNAHIQTHTRGERHFLCDACGKRFPSAKDLTLHETMSHSEEKRFICEHCARPFARREGLVVHLRTHTGERPFECAECGHAFTQRHALQTHERTHTGERPFRPLPVFVRPVPGPQPVIGGIAFQCRHCSELFKTHYDVAIHIKEAHKYKCTTCRYRGSTEADLEKHMENHPAQVEKENLPRCCICLRSCISREAYEHHLKLHIGSLPFECENCDLLFPDKQRLENHMKRHVDFPRKQGGVYVRKALKPRVAHQKKTVQYKGHECSICQQRFLRRDDMRNHKRRYHARAKVIASSERVVRNSNLAKKKLNASRLLTAKRLRKFDCPCGETFTQLEVLLRHRAESHPDWTHACQRCERIYKTPLQLASHIDRAHPGSAYECSECKEKLKTMVGMLNHKEKRCPLRKVQVNAPTSLGKLSCDICAKEFESKAEIEVHVMLHLHKIKNIMKEISKIEATSTLLASTPPKPAAQNQGKKKKSNFVQCPSCDMNVPEFQWKMHQVLHDNPNRPKCAKCNFVTVTQGKMLAHTNSHLDTEAPFSCSVCHLNFREKYWAEKHTSAYHGNKARVKNNFEVAAKQQNKLAKVKACPMCTESFNDPLSYQTHLLAHKQVQSFQKCKHCDTRIRGFDMMVTHLKLQHCLHVTVPLNCPMCNLLLNNRFSLSRHVTSMHPSCPYCKQMQSSKAALVSHISLRHPDMLPSSPPLDGTTVKVEPPETSPSAEEATDAEPPSRNTIDALKNFVATKGNIASNSVGNGVEPNSAAASQQLPALVPISDQKQTKARRPPKPKIAKQALPPESNVAETHNMVKIESAQYEGYDLNGVQYLLKSHSRNRNTCHLCPKRPTMYSCKYCHVLFATRSEVHVHIAESHPKTHGCVICACQFRTAQLAAEHTLVHRDRPRRVKRVTCEHCLSTLSSAQALALHIQRRHEPRPGTESKLFVCSSCGKTFGRRYQLLEHERRHSGERPFQCVQCGSSFASSSNLASHMTKHRPPSLACPECDKRFGSTSTLRAHRQSHLPVEARRAFQCEVCGRSLLSAAHLRQHRLGHDESAPSFECAECGKRFRHLRSLREHVQLHSGAKGHVCELCGKAYAMRHSLTTHRRTHDAPFRCQVCGQIFAHYSSLLTHTRTHNNIPVSFVPKQT</sequence>
<evidence type="ECO:0000256" key="4">
    <source>
        <dbReference type="ARBA" id="ARBA00022737"/>
    </source>
</evidence>
<evidence type="ECO:0000256" key="10">
    <source>
        <dbReference type="ARBA" id="ARBA00023242"/>
    </source>
</evidence>
<dbReference type="InterPro" id="IPR013087">
    <property type="entry name" value="Znf_C2H2_type"/>
</dbReference>
<feature type="domain" description="C2H2-type" evidence="14">
    <location>
        <begin position="288"/>
        <end position="315"/>
    </location>
</feature>
<evidence type="ECO:0000256" key="3">
    <source>
        <dbReference type="ARBA" id="ARBA00022723"/>
    </source>
</evidence>
<organism evidence="16 17">
    <name type="scientific">Cloeon dipterum</name>
    <dbReference type="NCBI Taxonomy" id="197152"/>
    <lineage>
        <taxon>Eukaryota</taxon>
        <taxon>Metazoa</taxon>
        <taxon>Ecdysozoa</taxon>
        <taxon>Arthropoda</taxon>
        <taxon>Hexapoda</taxon>
        <taxon>Insecta</taxon>
        <taxon>Pterygota</taxon>
        <taxon>Palaeoptera</taxon>
        <taxon>Ephemeroptera</taxon>
        <taxon>Pisciforma</taxon>
        <taxon>Baetidae</taxon>
        <taxon>Cloeon</taxon>
    </lineage>
</organism>
<feature type="domain" description="C2H2-type" evidence="14">
    <location>
        <begin position="372"/>
        <end position="399"/>
    </location>
</feature>
<reference evidence="16 17" key="1">
    <citation type="submission" date="2020-04" db="EMBL/GenBank/DDBJ databases">
        <authorList>
            <person name="Alioto T."/>
            <person name="Alioto T."/>
            <person name="Gomez Garrido J."/>
        </authorList>
    </citation>
    <scope>NUCLEOTIDE SEQUENCE [LARGE SCALE GENOMIC DNA]</scope>
</reference>
<feature type="domain" description="C2H2-type" evidence="14">
    <location>
        <begin position="232"/>
        <end position="259"/>
    </location>
</feature>
<dbReference type="PROSITE" id="PS50157">
    <property type="entry name" value="ZINC_FINGER_C2H2_2"/>
    <property type="match status" value="21"/>
</dbReference>
<dbReference type="OrthoDB" id="6077919at2759"/>
<feature type="domain" description="C2H2-type" evidence="14">
    <location>
        <begin position="1348"/>
        <end position="1370"/>
    </location>
</feature>
<keyword evidence="8" id="KW-0238">DNA-binding</keyword>
<evidence type="ECO:0000256" key="7">
    <source>
        <dbReference type="ARBA" id="ARBA00023015"/>
    </source>
</evidence>
<dbReference type="Gene3D" id="3.30.160.60">
    <property type="entry name" value="Classic Zinc Finger"/>
    <property type="match status" value="17"/>
</dbReference>
<dbReference type="FunFam" id="3.30.160.60:FF:002343">
    <property type="entry name" value="Zinc finger protein 33A"/>
    <property type="match status" value="1"/>
</dbReference>
<evidence type="ECO:0000256" key="2">
    <source>
        <dbReference type="ARBA" id="ARBA00004123"/>
    </source>
</evidence>
<feature type="domain" description="C2H2-type" evidence="14">
    <location>
        <begin position="1463"/>
        <end position="1485"/>
    </location>
</feature>
<feature type="compositionally biased region" description="Basic residues" evidence="13">
    <location>
        <begin position="1160"/>
        <end position="1170"/>
    </location>
</feature>
<feature type="domain" description="C2H2-type" evidence="14">
    <location>
        <begin position="1375"/>
        <end position="1397"/>
    </location>
</feature>
<dbReference type="SUPFAM" id="SSF57716">
    <property type="entry name" value="Glucocorticoid receptor-like (DNA-binding domain)"/>
    <property type="match status" value="1"/>
</dbReference>
<keyword evidence="5 11" id="KW-0863">Zinc-finger</keyword>
<feature type="domain" description="C2H2-type" evidence="14">
    <location>
        <begin position="458"/>
        <end position="485"/>
    </location>
</feature>
<keyword evidence="10" id="KW-0539">Nucleus</keyword>
<feature type="domain" description="C2H2-type" evidence="14">
    <location>
        <begin position="801"/>
        <end position="823"/>
    </location>
</feature>
<feature type="domain" description="C2H2-type" evidence="14">
    <location>
        <begin position="533"/>
        <end position="560"/>
    </location>
</feature>
<feature type="domain" description="C2H2-type" evidence="14">
    <location>
        <begin position="401"/>
        <end position="429"/>
    </location>
</feature>
<protein>
    <submittedName>
        <fullName evidence="16">Uncharacterized protein</fullName>
    </submittedName>
</protein>
<feature type="domain" description="C2H2-type" evidence="14">
    <location>
        <begin position="647"/>
        <end position="675"/>
    </location>
</feature>
<dbReference type="InterPro" id="IPR036236">
    <property type="entry name" value="Znf_C2H2_sf"/>
</dbReference>
<dbReference type="Proteomes" id="UP000494165">
    <property type="component" value="Unassembled WGS sequence"/>
</dbReference>
<feature type="region of interest" description="Disordered" evidence="13">
    <location>
        <begin position="81"/>
        <end position="193"/>
    </location>
</feature>
<keyword evidence="3 12" id="KW-0479">Metal-binding</keyword>
<feature type="region of interest" description="Disordered" evidence="13">
    <location>
        <begin position="1075"/>
        <end position="1112"/>
    </location>
</feature>
<evidence type="ECO:0000256" key="13">
    <source>
        <dbReference type="SAM" id="MobiDB-lite"/>
    </source>
</evidence>
<dbReference type="GO" id="GO:0005634">
    <property type="term" value="C:nucleus"/>
    <property type="evidence" value="ECO:0007669"/>
    <property type="project" value="UniProtKB-SubCell"/>
</dbReference>
<evidence type="ECO:0000259" key="14">
    <source>
        <dbReference type="PROSITE" id="PS50157"/>
    </source>
</evidence>
<feature type="domain" description="C2H2-type" evidence="14">
    <location>
        <begin position="1489"/>
        <end position="1513"/>
    </location>
</feature>
<comment type="function">
    <text evidence="1">May be involved in transcriptional regulation.</text>
</comment>
<feature type="domain" description="C2H2-type" evidence="14">
    <location>
        <begin position="1320"/>
        <end position="1347"/>
    </location>
</feature>
<feature type="binding site" evidence="12">
    <location>
        <position position="50"/>
    </location>
    <ligand>
        <name>Zn(2+)</name>
        <dbReference type="ChEBI" id="CHEBI:29105"/>
    </ligand>
</feature>
<evidence type="ECO:0000313" key="16">
    <source>
        <dbReference type="EMBL" id="CAB3375634.1"/>
    </source>
</evidence>
<evidence type="ECO:0000256" key="8">
    <source>
        <dbReference type="ARBA" id="ARBA00023125"/>
    </source>
</evidence>
<feature type="compositionally biased region" description="Basic and acidic residues" evidence="13">
    <location>
        <begin position="94"/>
        <end position="105"/>
    </location>
</feature>
<keyword evidence="4" id="KW-0677">Repeat</keyword>
<dbReference type="PANTHER" id="PTHR24379">
    <property type="entry name" value="KRAB AND ZINC FINGER DOMAIN-CONTAINING"/>
    <property type="match status" value="1"/>
</dbReference>
<comment type="subcellular location">
    <subcellularLocation>
        <location evidence="2">Nucleus</location>
    </subcellularLocation>
</comment>
<feature type="domain" description="C2H2-type" evidence="14">
    <location>
        <begin position="593"/>
        <end position="615"/>
    </location>
</feature>
<dbReference type="SUPFAM" id="SSF57667">
    <property type="entry name" value="beta-beta-alpha zinc fingers"/>
    <property type="match status" value="9"/>
</dbReference>
<feature type="domain" description="C2H2-type" evidence="14">
    <location>
        <begin position="1435"/>
        <end position="1462"/>
    </location>
</feature>
<evidence type="ECO:0000256" key="1">
    <source>
        <dbReference type="ARBA" id="ARBA00003767"/>
    </source>
</evidence>
<dbReference type="PROSITE" id="PS51915">
    <property type="entry name" value="ZAD"/>
    <property type="match status" value="1"/>
</dbReference>
<dbReference type="EMBL" id="CADEPI010000115">
    <property type="protein sequence ID" value="CAB3375634.1"/>
    <property type="molecule type" value="Genomic_DNA"/>
</dbReference>
<name>A0A8S1D3Y9_9INSE</name>
<feature type="compositionally biased region" description="Low complexity" evidence="13">
    <location>
        <begin position="106"/>
        <end position="117"/>
    </location>
</feature>
<dbReference type="GO" id="GO:0000981">
    <property type="term" value="F:DNA-binding transcription factor activity, RNA polymerase II-specific"/>
    <property type="evidence" value="ECO:0007669"/>
    <property type="project" value="TreeGrafter"/>
</dbReference>
<dbReference type="GO" id="GO:0008270">
    <property type="term" value="F:zinc ion binding"/>
    <property type="evidence" value="ECO:0007669"/>
    <property type="project" value="UniProtKB-UniRule"/>
</dbReference>
<dbReference type="SMART" id="SM00355">
    <property type="entry name" value="ZnF_C2H2"/>
    <property type="match status" value="36"/>
</dbReference>
<dbReference type="PROSITE" id="PS00028">
    <property type="entry name" value="ZINC_FINGER_C2H2_1"/>
    <property type="match status" value="23"/>
</dbReference>
<feature type="domain" description="C2H2-type" evidence="14">
    <location>
        <begin position="345"/>
        <end position="372"/>
    </location>
</feature>
<feature type="domain" description="C2H2-type" evidence="14">
    <location>
        <begin position="260"/>
        <end position="283"/>
    </location>
</feature>
<dbReference type="InterPro" id="IPR012934">
    <property type="entry name" value="Znf_AD"/>
</dbReference>
<evidence type="ECO:0000259" key="15">
    <source>
        <dbReference type="PROSITE" id="PS51915"/>
    </source>
</evidence>
<keyword evidence="6 12" id="KW-0862">Zinc</keyword>
<feature type="region of interest" description="Disordered" evidence="13">
    <location>
        <begin position="1132"/>
        <end position="1172"/>
    </location>
</feature>
<comment type="caution">
    <text evidence="16">The sequence shown here is derived from an EMBL/GenBank/DDBJ whole genome shotgun (WGS) entry which is preliminary data.</text>
</comment>
<feature type="domain" description="C2H2-type" evidence="14">
    <location>
        <begin position="508"/>
        <end position="531"/>
    </location>
</feature>
<dbReference type="Gene3D" id="3.40.1800.20">
    <property type="match status" value="1"/>
</dbReference>
<feature type="binding site" evidence="12">
    <location>
        <position position="2"/>
    </location>
    <ligand>
        <name>Zn(2+)</name>
        <dbReference type="ChEBI" id="CHEBI:29105"/>
    </ligand>
</feature>
<evidence type="ECO:0000256" key="5">
    <source>
        <dbReference type="ARBA" id="ARBA00022771"/>
    </source>
</evidence>
<feature type="compositionally biased region" description="Low complexity" evidence="13">
    <location>
        <begin position="172"/>
        <end position="187"/>
    </location>
</feature>
<evidence type="ECO:0000256" key="12">
    <source>
        <dbReference type="PROSITE-ProRule" id="PRU01263"/>
    </source>
</evidence>
<dbReference type="GO" id="GO:0000977">
    <property type="term" value="F:RNA polymerase II transcription regulatory region sequence-specific DNA binding"/>
    <property type="evidence" value="ECO:0007669"/>
    <property type="project" value="TreeGrafter"/>
</dbReference>
<dbReference type="Pfam" id="PF07776">
    <property type="entry name" value="zf-AD"/>
    <property type="match status" value="1"/>
</dbReference>
<evidence type="ECO:0000256" key="11">
    <source>
        <dbReference type="PROSITE-ProRule" id="PRU00042"/>
    </source>
</evidence>
<keyword evidence="17" id="KW-1185">Reference proteome</keyword>
<proteinExistence type="predicted"/>
<keyword evidence="7" id="KW-0805">Transcription regulation</keyword>
<gene>
    <name evidence="16" type="ORF">CLODIP_2_CD12770</name>
</gene>
<feature type="binding site" evidence="12">
    <location>
        <position position="53"/>
    </location>
    <ligand>
        <name>Zn(2+)</name>
        <dbReference type="ChEBI" id="CHEBI:29105"/>
    </ligand>
</feature>